<feature type="region of interest" description="Disordered" evidence="3">
    <location>
        <begin position="1"/>
        <end position="30"/>
    </location>
</feature>
<evidence type="ECO:0000256" key="3">
    <source>
        <dbReference type="SAM" id="MobiDB-lite"/>
    </source>
</evidence>
<evidence type="ECO:0000313" key="4">
    <source>
        <dbReference type="EMBL" id="QHS97530.1"/>
    </source>
</evidence>
<dbReference type="PANTHER" id="PTHR43788:SF6">
    <property type="entry name" value="DNA HELICASE B"/>
    <property type="match status" value="1"/>
</dbReference>
<dbReference type="PANTHER" id="PTHR43788">
    <property type="entry name" value="DNA2/NAM7 HELICASE FAMILY MEMBER"/>
    <property type="match status" value="1"/>
</dbReference>
<keyword evidence="1" id="KW-0547">Nucleotide-binding</keyword>
<dbReference type="GO" id="GO:0005524">
    <property type="term" value="F:ATP binding"/>
    <property type="evidence" value="ECO:0007669"/>
    <property type="project" value="UniProtKB-KW"/>
</dbReference>
<dbReference type="SUPFAM" id="SSF52540">
    <property type="entry name" value="P-loop containing nucleoside triphosphate hydrolases"/>
    <property type="match status" value="2"/>
</dbReference>
<dbReference type="EMBL" id="MN739300">
    <property type="protein sequence ID" value="QHS97530.1"/>
    <property type="molecule type" value="Genomic_DNA"/>
</dbReference>
<dbReference type="Gene3D" id="3.40.50.300">
    <property type="entry name" value="P-loop containing nucleotide triphosphate hydrolases"/>
    <property type="match status" value="2"/>
</dbReference>
<dbReference type="InterPro" id="IPR050534">
    <property type="entry name" value="Coronavir_polyprotein_1ab"/>
</dbReference>
<protein>
    <submittedName>
        <fullName evidence="4">Uncharacterized protein</fullName>
    </submittedName>
</protein>
<name>A0A6C0BZI6_9ZZZZ</name>
<sequence length="694" mass="76763">MATAASNKKQQAVPKIAAKKRKHAAVNTSSSASSAKVKLTEVPVAAVRHLFTCSFQRVVWLGNRDEVGESNYMSNAEKKASLEDDLKDYILRMQHRSPLCWFQESESTMQWHHCVASPVEVIIEAAKLANCSVDETCRRLVNLESVTCLVEHALVATFRDADTCGVCVKDRLLHAARKCLFDLLPENTAISWSIVEPHLDSVENDAYNLLSHVRDKSGVLYSCTGMRGIMDRRLHTILTKRTNFYVAPTHWKAAGTFTVEQAAVFVSVMEHLRARGWSVLSGPGGSGKTHMLRHIADLCESTEVFSEGDGPDCPACGEERLVRRCNICGYHRHDQGQRELRVCFLGPTNRAVAVLVSAIKGPGRVFSHLMGTVHSLTRRRDLPPQDLVVIDESSMLAAEHGDLLMKTEAFRKAAWLLVGDHVQLLPVGRGELFRPLKLSSQLPSLSINMRANNVSLAAVIDAVRNANSATVLPYEQHSSSTHELYENIRNAKCDLVLAVRNEERVHFNAFCIQSLPCTHAGLSALDDYRKIAVEDTLTGKNMPRSFIPYAGMPVRFQTNVHKPTACRGDIGRIKGAQQVSKTWNIQVEVNNSIVRFASPFFGIPEHIRPAFATTLHDAQGAQSSKVGIVLPPSVRCPLLTLETLYTAISRAQDDLILFTRGCRLRDILAELSSCTRLRTTPLNILLAGDRGLEG</sequence>
<proteinExistence type="predicted"/>
<dbReference type="GO" id="GO:0003678">
    <property type="term" value="F:DNA helicase activity"/>
    <property type="evidence" value="ECO:0007669"/>
    <property type="project" value="UniProtKB-ARBA"/>
</dbReference>
<dbReference type="AlphaFoldDB" id="A0A6C0BZI6"/>
<evidence type="ECO:0000256" key="2">
    <source>
        <dbReference type="ARBA" id="ARBA00022840"/>
    </source>
</evidence>
<feature type="compositionally biased region" description="Polar residues" evidence="3">
    <location>
        <begin position="1"/>
        <end position="10"/>
    </location>
</feature>
<keyword evidence="2" id="KW-0067">ATP-binding</keyword>
<accession>A0A6C0BZI6</accession>
<reference evidence="4" key="1">
    <citation type="journal article" date="2020" name="Nature">
        <title>Giant virus diversity and host interactions through global metagenomics.</title>
        <authorList>
            <person name="Schulz F."/>
            <person name="Roux S."/>
            <person name="Paez-Espino D."/>
            <person name="Jungbluth S."/>
            <person name="Walsh D.A."/>
            <person name="Denef V.J."/>
            <person name="McMahon K.D."/>
            <person name="Konstantinidis K.T."/>
            <person name="Eloe-Fadrosh E.A."/>
            <person name="Kyrpides N.C."/>
            <person name="Woyke T."/>
        </authorList>
    </citation>
    <scope>NUCLEOTIDE SEQUENCE</scope>
    <source>
        <strain evidence="4">GVMAG-M-3300020182-33</strain>
    </source>
</reference>
<organism evidence="4">
    <name type="scientific">viral metagenome</name>
    <dbReference type="NCBI Taxonomy" id="1070528"/>
    <lineage>
        <taxon>unclassified sequences</taxon>
        <taxon>metagenomes</taxon>
        <taxon>organismal metagenomes</taxon>
    </lineage>
</organism>
<dbReference type="Pfam" id="PF13604">
    <property type="entry name" value="AAA_30"/>
    <property type="match status" value="1"/>
</dbReference>
<dbReference type="InterPro" id="IPR027417">
    <property type="entry name" value="P-loop_NTPase"/>
</dbReference>
<dbReference type="CDD" id="cd18809">
    <property type="entry name" value="SF1_C_RecD"/>
    <property type="match status" value="1"/>
</dbReference>
<evidence type="ECO:0000256" key="1">
    <source>
        <dbReference type="ARBA" id="ARBA00022741"/>
    </source>
</evidence>